<dbReference type="RefSeq" id="WP_091686856.1">
    <property type="nucleotide sequence ID" value="NZ_BAABFM010000001.1"/>
</dbReference>
<evidence type="ECO:0000256" key="1">
    <source>
        <dbReference type="ARBA" id="ARBA00043967"/>
    </source>
</evidence>
<evidence type="ECO:0000259" key="2">
    <source>
        <dbReference type="Pfam" id="PF01458"/>
    </source>
</evidence>
<proteinExistence type="inferred from homology"/>
<dbReference type="SUPFAM" id="SSF101960">
    <property type="entry name" value="Stabilizer of iron transporter SufD"/>
    <property type="match status" value="1"/>
</dbReference>
<dbReference type="AlphaFoldDB" id="A0A1I5G1U4"/>
<reference evidence="3 4" key="1">
    <citation type="submission" date="2016-10" db="EMBL/GenBank/DDBJ databases">
        <authorList>
            <person name="de Groot N.N."/>
        </authorList>
    </citation>
    <scope>NUCLEOTIDE SEQUENCE [LARGE SCALE GENOMIC DNA]</scope>
    <source>
        <strain evidence="3 4">DSM 1283</strain>
    </source>
</reference>
<dbReference type="InterPro" id="IPR011542">
    <property type="entry name" value="SUF_FeS_clus_asmbl_SufD"/>
</dbReference>
<protein>
    <submittedName>
        <fullName evidence="3">Iron-regulated ABC transporter permease protein SufD</fullName>
    </submittedName>
</protein>
<sequence>MNLNIEQVNALPVRTWSWLGINDRTIEEEIPEILPYKKDPLITKDINNEKDILFAINNGSGYKVELDNVATDTDKNSNVNYKDMNNSIYYTDVSNNMKSKYLESTKEKVSSIPTGMGENTANYIKNNNNTGLFIRIPSGKKYKEPIFLEYDLDEENKTVVDLNTIYAEEDSEVTVVMHYKSKKGIPAFHSGLTYLFAEKNAIINLLQIQLLSEDALHLNDIGAVIENGGVINLVHTELGGSKAYNGCKADLKGSNSKINIETIYFGDKNRSIDMNYVMNHYGKNSNSQIHVNGALLDQSSKTFRGTIDFKKGAAGSIGQEEEYNLLFSPQIRNLTAPLILCEEENVEGKHGANSGKIDENKLFYMMSRGLDELSAKKLMIEAAFRPAMEQIPFTNLQDQISEYVKERLNNIESI</sequence>
<comment type="similarity">
    <text evidence="1">Belongs to the iron-sulfur cluster assembly SufBD family.</text>
</comment>
<dbReference type="NCBIfam" id="TIGR01981">
    <property type="entry name" value="sufD"/>
    <property type="match status" value="1"/>
</dbReference>
<gene>
    <name evidence="3" type="ORF">SAMN04489757_1176</name>
</gene>
<name>A0A1I5G1U4_9FIRM</name>
<dbReference type="PANTHER" id="PTHR30508:SF1">
    <property type="entry name" value="UPF0051 PROTEIN ABCI8, CHLOROPLASTIC-RELATED"/>
    <property type="match status" value="1"/>
</dbReference>
<dbReference type="InterPro" id="IPR055346">
    <property type="entry name" value="Fe-S_cluster_assembly_SufBD"/>
</dbReference>
<organism evidence="3 4">
    <name type="scientific">Anaerocolumna aminovalerica</name>
    <dbReference type="NCBI Taxonomy" id="1527"/>
    <lineage>
        <taxon>Bacteria</taxon>
        <taxon>Bacillati</taxon>
        <taxon>Bacillota</taxon>
        <taxon>Clostridia</taxon>
        <taxon>Lachnospirales</taxon>
        <taxon>Lachnospiraceae</taxon>
        <taxon>Anaerocolumna</taxon>
    </lineage>
</organism>
<accession>A0A1I5G1U4</accession>
<feature type="domain" description="SUF system FeS cluster assembly SufBD core" evidence="2">
    <location>
        <begin position="154"/>
        <end position="382"/>
    </location>
</feature>
<dbReference type="InterPro" id="IPR037284">
    <property type="entry name" value="SUF_FeS_clus_asmbl_SufBD_sf"/>
</dbReference>
<keyword evidence="4" id="KW-1185">Reference proteome</keyword>
<dbReference type="OrthoDB" id="9803529at2"/>
<dbReference type="EMBL" id="FOWD01000017">
    <property type="protein sequence ID" value="SFO29957.1"/>
    <property type="molecule type" value="Genomic_DNA"/>
</dbReference>
<evidence type="ECO:0000313" key="3">
    <source>
        <dbReference type="EMBL" id="SFO29957.1"/>
    </source>
</evidence>
<dbReference type="PANTHER" id="PTHR30508">
    <property type="entry name" value="FES CLUSTER ASSEMBLY PROTEIN SUF"/>
    <property type="match status" value="1"/>
</dbReference>
<dbReference type="InterPro" id="IPR000825">
    <property type="entry name" value="SUF_FeS_clus_asmbl_SufBD_core"/>
</dbReference>
<dbReference type="Proteomes" id="UP000198806">
    <property type="component" value="Unassembled WGS sequence"/>
</dbReference>
<evidence type="ECO:0000313" key="4">
    <source>
        <dbReference type="Proteomes" id="UP000198806"/>
    </source>
</evidence>
<dbReference type="STRING" id="1527.SAMN04489757_1176"/>
<dbReference type="GO" id="GO:0016226">
    <property type="term" value="P:iron-sulfur cluster assembly"/>
    <property type="evidence" value="ECO:0007669"/>
    <property type="project" value="InterPro"/>
</dbReference>
<dbReference type="Pfam" id="PF01458">
    <property type="entry name" value="SUFBD_core"/>
    <property type="match status" value="1"/>
</dbReference>